<sequence>MVPQPITTSDEKEQIRLSSLELRITEFENSFLRTANASLEKRVVELENSLKESTQECVKLREMIAIRMENDSFNSSKKYEFESAYGRIVKLVEEMKSEGVKAINLKISSVSNLPKFPAKVSNSRPGTPKNQNSITSSPARSRASSVSNISIPSRSNTPSGIKIPSSAANAANAINVTSAVSSLKVPNLSPPNSHTSSRPTTPSSTRSTNIINPIQNNSVNSVSKMPLRSRTPIWPSCTNSSRPSTPNNSNTSSNTLNTQNIPNISITQSPLCNDIASNILDVDPSIHSNISSVLASKSTGIPMYAQMTRKQAIV</sequence>
<proteinExistence type="predicted"/>
<protein>
    <submittedName>
        <fullName evidence="3">22316_t:CDS:1</fullName>
    </submittedName>
</protein>
<feature type="region of interest" description="Disordered" evidence="2">
    <location>
        <begin position="116"/>
        <end position="162"/>
    </location>
</feature>
<accession>A0A9N9G3T9</accession>
<feature type="compositionally biased region" description="Low complexity" evidence="2">
    <location>
        <begin position="235"/>
        <end position="259"/>
    </location>
</feature>
<name>A0A9N9G3T9_9GLOM</name>
<feature type="compositionally biased region" description="Polar residues" evidence="2">
    <location>
        <begin position="210"/>
        <end position="223"/>
    </location>
</feature>
<keyword evidence="1" id="KW-0175">Coiled coil</keyword>
<reference evidence="3" key="1">
    <citation type="submission" date="2021-06" db="EMBL/GenBank/DDBJ databases">
        <authorList>
            <person name="Kallberg Y."/>
            <person name="Tangrot J."/>
            <person name="Rosling A."/>
        </authorList>
    </citation>
    <scope>NUCLEOTIDE SEQUENCE</scope>
    <source>
        <strain evidence="3">FL966</strain>
    </source>
</reference>
<dbReference type="Proteomes" id="UP000789759">
    <property type="component" value="Unassembled WGS sequence"/>
</dbReference>
<organism evidence="3 4">
    <name type="scientific">Cetraspora pellucida</name>
    <dbReference type="NCBI Taxonomy" id="1433469"/>
    <lineage>
        <taxon>Eukaryota</taxon>
        <taxon>Fungi</taxon>
        <taxon>Fungi incertae sedis</taxon>
        <taxon>Mucoromycota</taxon>
        <taxon>Glomeromycotina</taxon>
        <taxon>Glomeromycetes</taxon>
        <taxon>Diversisporales</taxon>
        <taxon>Gigasporaceae</taxon>
        <taxon>Cetraspora</taxon>
    </lineage>
</organism>
<evidence type="ECO:0000313" key="4">
    <source>
        <dbReference type="Proteomes" id="UP000789759"/>
    </source>
</evidence>
<feature type="region of interest" description="Disordered" evidence="2">
    <location>
        <begin position="183"/>
        <end position="259"/>
    </location>
</feature>
<gene>
    <name evidence="3" type="ORF">CPELLU_LOCUS5846</name>
</gene>
<feature type="coiled-coil region" evidence="1">
    <location>
        <begin position="29"/>
        <end position="63"/>
    </location>
</feature>
<evidence type="ECO:0000256" key="2">
    <source>
        <dbReference type="SAM" id="MobiDB-lite"/>
    </source>
</evidence>
<evidence type="ECO:0000313" key="3">
    <source>
        <dbReference type="EMBL" id="CAG8575477.1"/>
    </source>
</evidence>
<feature type="compositionally biased region" description="Polar residues" evidence="2">
    <location>
        <begin position="120"/>
        <end position="132"/>
    </location>
</feature>
<feature type="compositionally biased region" description="Low complexity" evidence="2">
    <location>
        <begin position="190"/>
        <end position="209"/>
    </location>
</feature>
<feature type="compositionally biased region" description="Low complexity" evidence="2">
    <location>
        <begin position="133"/>
        <end position="156"/>
    </location>
</feature>
<dbReference type="AlphaFoldDB" id="A0A9N9G3T9"/>
<evidence type="ECO:0000256" key="1">
    <source>
        <dbReference type="SAM" id="Coils"/>
    </source>
</evidence>
<dbReference type="OrthoDB" id="2420203at2759"/>
<comment type="caution">
    <text evidence="3">The sequence shown here is derived from an EMBL/GenBank/DDBJ whole genome shotgun (WGS) entry which is preliminary data.</text>
</comment>
<dbReference type="EMBL" id="CAJVQA010003472">
    <property type="protein sequence ID" value="CAG8575477.1"/>
    <property type="molecule type" value="Genomic_DNA"/>
</dbReference>
<keyword evidence="4" id="KW-1185">Reference proteome</keyword>